<comment type="caution">
    <text evidence="2">The sequence shown here is derived from an EMBL/GenBank/DDBJ whole genome shotgun (WGS) entry which is preliminary data.</text>
</comment>
<organism evidence="2 3">
    <name type="scientific">Coprococcus catus</name>
    <dbReference type="NCBI Taxonomy" id="116085"/>
    <lineage>
        <taxon>Bacteria</taxon>
        <taxon>Bacillati</taxon>
        <taxon>Bacillota</taxon>
        <taxon>Clostridia</taxon>
        <taxon>Lachnospirales</taxon>
        <taxon>Lachnospiraceae</taxon>
        <taxon>Coprococcus</taxon>
    </lineage>
</organism>
<proteinExistence type="predicted"/>
<dbReference type="EMBL" id="QVEP01000033">
    <property type="protein sequence ID" value="RGB77632.1"/>
    <property type="molecule type" value="Genomic_DNA"/>
</dbReference>
<dbReference type="InterPro" id="IPR045375">
    <property type="entry name" value="Put_radical_SAM-like_N"/>
</dbReference>
<dbReference type="Proteomes" id="UP000260773">
    <property type="component" value="Unassembled WGS sequence"/>
</dbReference>
<dbReference type="Gene3D" id="3.20.20.70">
    <property type="entry name" value="Aldolase class I"/>
    <property type="match status" value="1"/>
</dbReference>
<dbReference type="InterPro" id="IPR041489">
    <property type="entry name" value="PDZ_6"/>
</dbReference>
<dbReference type="Gene3D" id="2.30.42.10">
    <property type="match status" value="1"/>
</dbReference>
<dbReference type="Pfam" id="PF04459">
    <property type="entry name" value="DUF512"/>
    <property type="match status" value="1"/>
</dbReference>
<dbReference type="InterPro" id="IPR013785">
    <property type="entry name" value="Aldolase_TIM"/>
</dbReference>
<gene>
    <name evidence="2" type="ORF">DW070_12105</name>
</gene>
<dbReference type="InterPro" id="IPR007549">
    <property type="entry name" value="DUF512"/>
</dbReference>
<evidence type="ECO:0000313" key="3">
    <source>
        <dbReference type="Proteomes" id="UP000260773"/>
    </source>
</evidence>
<dbReference type="SUPFAM" id="SSF102114">
    <property type="entry name" value="Radical SAM enzymes"/>
    <property type="match status" value="1"/>
</dbReference>
<dbReference type="AlphaFoldDB" id="A0A3E2TK83"/>
<dbReference type="InterPro" id="IPR036034">
    <property type="entry name" value="PDZ_sf"/>
</dbReference>
<protein>
    <submittedName>
        <fullName evidence="2">DUF512 domain-containing protein</fullName>
    </submittedName>
</protein>
<dbReference type="Pfam" id="PF17820">
    <property type="entry name" value="PDZ_6"/>
    <property type="match status" value="1"/>
</dbReference>
<dbReference type="SUPFAM" id="SSF50156">
    <property type="entry name" value="PDZ domain-like"/>
    <property type="match status" value="1"/>
</dbReference>
<evidence type="ECO:0000259" key="1">
    <source>
        <dbReference type="PROSITE" id="PS50106"/>
    </source>
</evidence>
<reference evidence="2 3" key="1">
    <citation type="submission" date="2018-08" db="EMBL/GenBank/DDBJ databases">
        <title>A genome reference for cultivated species of the human gut microbiota.</title>
        <authorList>
            <person name="Zou Y."/>
            <person name="Xue W."/>
            <person name="Luo G."/>
        </authorList>
    </citation>
    <scope>NUCLEOTIDE SEQUENCE [LARGE SCALE GENOMIC DNA]</scope>
    <source>
        <strain evidence="2 3">AF45-17</strain>
    </source>
</reference>
<name>A0A3E2TK83_9FIRM</name>
<feature type="domain" description="PDZ" evidence="1">
    <location>
        <begin position="1"/>
        <end position="39"/>
    </location>
</feature>
<dbReference type="Pfam" id="PF19238">
    <property type="entry name" value="Radical_SAM_2"/>
    <property type="match status" value="1"/>
</dbReference>
<dbReference type="PROSITE" id="PS50106">
    <property type="entry name" value="PDZ"/>
    <property type="match status" value="1"/>
</dbReference>
<dbReference type="InterPro" id="IPR001478">
    <property type="entry name" value="PDZ"/>
</dbReference>
<sequence length="444" mass="50744">MKKHLHVIQSIVPGSIAEEMELQPGDTVLAINGQDIEDVFDYHYLVNDEYIEMLIRTADGTEEVLEIEKDYDEDIGIVFESSLMDDYRSCSNNCIFCFIDQLPKGMRETMYFKDDDSRLSFLQGNYITMTNMKDEALERIIRYKLEPINVSVHTTNPELRCMMLHNRFAGKIMEQLQKLYEGGIIMNGQIVLCKNVNDGEELERSIRDLSGFIPNIESVSVVPVGLSDHREGLYPLEPFNREDARKVIACIEKWQKKLYEEYGTHFIHASDEWYLLAGYEMPEEERYDGYLQLENGVGMIRLLTEEFHEGLKEAVTDSKKRHVTIATGHSAVGTIRKLAEELCEKFPNVTVDVYEIVNHFFGEQITVSGLMTGTDLKEQLQGKDLGETLLLPVNILRSGEDVQILLDDITIPELENTLQIPISIVQSNGQDLVDKILGRGEIDE</sequence>
<dbReference type="InterPro" id="IPR058240">
    <property type="entry name" value="rSAM_sf"/>
</dbReference>
<accession>A0A3E2TK83</accession>
<evidence type="ECO:0000313" key="2">
    <source>
        <dbReference type="EMBL" id="RGB77632.1"/>
    </source>
</evidence>